<reference evidence="3 4" key="1">
    <citation type="submission" date="2014-06" db="EMBL/GenBank/DDBJ databases">
        <title>The genome of the endonuclear symbiont Nucleicultrix amoebiphila.</title>
        <authorList>
            <person name="Schulz F."/>
            <person name="Horn M."/>
        </authorList>
    </citation>
    <scope>NUCLEOTIDE SEQUENCE [LARGE SCALE GENOMIC DNA]</scope>
    <source>
        <strain evidence="3 4">FS5</strain>
    </source>
</reference>
<evidence type="ECO:0000313" key="3">
    <source>
        <dbReference type="EMBL" id="ARN84016.1"/>
    </source>
</evidence>
<dbReference type="PANTHER" id="PTHR46268:SF6">
    <property type="entry name" value="UNIVERSAL STRESS PROTEIN UP12"/>
    <property type="match status" value="1"/>
</dbReference>
<feature type="domain" description="UspA" evidence="2">
    <location>
        <begin position="156"/>
        <end position="274"/>
    </location>
</feature>
<dbReference type="PANTHER" id="PTHR46268">
    <property type="entry name" value="STRESS RESPONSE PROTEIN NHAX"/>
    <property type="match status" value="1"/>
</dbReference>
<name>A0A1W6N2L8_9PROT</name>
<evidence type="ECO:0000256" key="1">
    <source>
        <dbReference type="ARBA" id="ARBA00008791"/>
    </source>
</evidence>
<dbReference type="STRING" id="1414854.GQ61_00100"/>
<evidence type="ECO:0000259" key="2">
    <source>
        <dbReference type="Pfam" id="PF00582"/>
    </source>
</evidence>
<accession>A0A1W6N2L8</accession>
<evidence type="ECO:0000313" key="4">
    <source>
        <dbReference type="Proteomes" id="UP000237351"/>
    </source>
</evidence>
<dbReference type="Pfam" id="PF00582">
    <property type="entry name" value="Usp"/>
    <property type="match status" value="2"/>
</dbReference>
<dbReference type="KEGG" id="naf:GQ61_00100"/>
<dbReference type="OrthoDB" id="9804721at2"/>
<dbReference type="Proteomes" id="UP000237351">
    <property type="component" value="Chromosome"/>
</dbReference>
<dbReference type="InterPro" id="IPR006016">
    <property type="entry name" value="UspA"/>
</dbReference>
<dbReference type="EMBL" id="CP008743">
    <property type="protein sequence ID" value="ARN84016.1"/>
    <property type="molecule type" value="Genomic_DNA"/>
</dbReference>
<keyword evidence="4" id="KW-1185">Reference proteome</keyword>
<dbReference type="SUPFAM" id="SSF52402">
    <property type="entry name" value="Adenine nucleotide alpha hydrolases-like"/>
    <property type="match status" value="2"/>
</dbReference>
<dbReference type="RefSeq" id="WP_085783358.1">
    <property type="nucleotide sequence ID" value="NZ_CP008743.1"/>
</dbReference>
<dbReference type="AlphaFoldDB" id="A0A1W6N2L8"/>
<protein>
    <recommendedName>
        <fullName evidence="2">UspA domain-containing protein</fullName>
    </recommendedName>
</protein>
<dbReference type="PRINTS" id="PR01438">
    <property type="entry name" value="UNVRSLSTRESS"/>
</dbReference>
<feature type="domain" description="UspA" evidence="2">
    <location>
        <begin position="1"/>
        <end position="118"/>
    </location>
</feature>
<comment type="similarity">
    <text evidence="1">Belongs to the universal stress protein A family.</text>
</comment>
<organism evidence="3 4">
    <name type="scientific">Candidatus Nucleicultrix amoebiphila FS5</name>
    <dbReference type="NCBI Taxonomy" id="1414854"/>
    <lineage>
        <taxon>Bacteria</taxon>
        <taxon>Pseudomonadati</taxon>
        <taxon>Pseudomonadota</taxon>
        <taxon>Alphaproteobacteria</taxon>
        <taxon>Holosporales</taxon>
        <taxon>Candidatus Nucleicultricaceae</taxon>
        <taxon>Candidatus Nucleicultrix</taxon>
    </lineage>
</organism>
<dbReference type="InterPro" id="IPR006015">
    <property type="entry name" value="Universal_stress_UspA"/>
</dbReference>
<dbReference type="CDD" id="cd00293">
    <property type="entry name" value="USP-like"/>
    <property type="match status" value="2"/>
</dbReference>
<proteinExistence type="inferred from homology"/>
<gene>
    <name evidence="3" type="ORF">GQ61_00100</name>
</gene>
<sequence length="276" mass="30721">MKKILVVLDASEIGQATQQYAIDLAKQFSTPLTGLAILDTPWITASQPEPLGGASFKMVRDDVLIEKSHAHLKEQMDLFKNRCAREKVNSIVLEASGFPETEIERLSYEHDLIVIGRTTDFHFELDDDSDLTVKHVVRDNPRPIITIPGKSSLGNKVLVAYDGSLQTARALHMFLLLGLGIDKELSILTISPTKEQAEEIGKKAKSISELYGAQVRLISVASDEKPEEIILKESQNNDYSLIVMGAFHKTIITEALFGSCTRNIMKRSNLPLFIHH</sequence>
<dbReference type="Gene3D" id="3.40.50.12370">
    <property type="match status" value="1"/>
</dbReference>